<dbReference type="EMBL" id="VJZT01000011">
    <property type="protein sequence ID" value="TRX38267.1"/>
    <property type="molecule type" value="Genomic_DNA"/>
</dbReference>
<dbReference type="Pfam" id="PF07396">
    <property type="entry name" value="Porin_O_P"/>
    <property type="match status" value="1"/>
</dbReference>
<proteinExistence type="predicted"/>
<dbReference type="InterPro" id="IPR023614">
    <property type="entry name" value="Porin_dom_sf"/>
</dbReference>
<protein>
    <submittedName>
        <fullName evidence="2">Porin</fullName>
    </submittedName>
</protein>
<evidence type="ECO:0000313" key="3">
    <source>
        <dbReference type="Proteomes" id="UP000316371"/>
    </source>
</evidence>
<organism evidence="2 3">
    <name type="scientific">Flavobacterium restrictum</name>
    <dbReference type="NCBI Taxonomy" id="2594428"/>
    <lineage>
        <taxon>Bacteria</taxon>
        <taxon>Pseudomonadati</taxon>
        <taxon>Bacteroidota</taxon>
        <taxon>Flavobacteriia</taxon>
        <taxon>Flavobacteriales</taxon>
        <taxon>Flavobacteriaceae</taxon>
        <taxon>Flavobacterium</taxon>
    </lineage>
</organism>
<feature type="chain" id="PRO_5021854165" evidence="1">
    <location>
        <begin position="26"/>
        <end position="384"/>
    </location>
</feature>
<gene>
    <name evidence="2" type="ORF">FNW21_10880</name>
</gene>
<feature type="signal peptide" evidence="1">
    <location>
        <begin position="1"/>
        <end position="25"/>
    </location>
</feature>
<reference evidence="2 3" key="1">
    <citation type="submission" date="2019-07" db="EMBL/GenBank/DDBJ databases">
        <title>Novel species of Flavobacterium.</title>
        <authorList>
            <person name="Liu Q."/>
            <person name="Xin Y.-H."/>
        </authorList>
    </citation>
    <scope>NUCLEOTIDE SEQUENCE [LARGE SCALE GENOMIC DNA]</scope>
    <source>
        <strain evidence="2 3">LB1R34</strain>
    </source>
</reference>
<dbReference type="OrthoDB" id="1412624at2"/>
<keyword evidence="3" id="KW-1185">Reference proteome</keyword>
<dbReference type="Gene3D" id="2.40.160.10">
    <property type="entry name" value="Porin"/>
    <property type="match status" value="1"/>
</dbReference>
<evidence type="ECO:0000256" key="1">
    <source>
        <dbReference type="SAM" id="SignalP"/>
    </source>
</evidence>
<comment type="caution">
    <text evidence="2">The sequence shown here is derived from an EMBL/GenBank/DDBJ whole genome shotgun (WGS) entry which is preliminary data.</text>
</comment>
<accession>A0A553DZN8</accession>
<name>A0A553DZN8_9FLAO</name>
<dbReference type="InterPro" id="IPR010870">
    <property type="entry name" value="Porin_O/P"/>
</dbReference>
<dbReference type="Proteomes" id="UP000316371">
    <property type="component" value="Unassembled WGS sequence"/>
</dbReference>
<sequence length="384" mass="44044">MKKISRLFFSKLLFAIFLVPALLSAQNEIDTVKKKEVKYPQFQFKGLFQARYLVGLNNDVDLLGVHHANADAFSSNSFDIKRMRTQVKAAIGPHTEVVALINLAEFKTDPKNKVLENAYIKYTFNKHIGLTLGQFRPWFGIEETYPIDIIKSLDFSNQYYEFGKNGWSSFQIGATVTGVFDINKIPVTYALSALNGNGRNQETDKDNGKQYMSRFVFGLSKKNNVNFGLNGGIGEVQNRKVYAVGLDLTTDVKLSDLFFVDMQLEAKQATNHNLYFTIPTANRTAQVNDYLMRGFYFLPNFRYQINYKKLTSIEFSCRYEYLDTNFRLDSNVKQSLVPMVGLEFLKDYGARIQMGVQIDRFDKNVPNTANYNKELFVLQVQSRL</sequence>
<evidence type="ECO:0000313" key="2">
    <source>
        <dbReference type="EMBL" id="TRX38267.1"/>
    </source>
</evidence>
<dbReference type="RefSeq" id="WP_144256773.1">
    <property type="nucleotide sequence ID" value="NZ_VJZT01000011.1"/>
</dbReference>
<dbReference type="AlphaFoldDB" id="A0A553DZN8"/>
<keyword evidence="1" id="KW-0732">Signal</keyword>
<dbReference type="SUPFAM" id="SSF56935">
    <property type="entry name" value="Porins"/>
    <property type="match status" value="1"/>
</dbReference>